<feature type="chain" id="PRO_5017189395" description="MD-2-related lipid-recognition domain-containing protein" evidence="1">
    <location>
        <begin position="20"/>
        <end position="159"/>
    </location>
</feature>
<sequence>MKNFIFTFILFVLLLTVNVAPFQLNKRAITFKPCISLKLTVDVEIGPNPPESGKSESFNVSGSLMSPITNNTTLIITYSGINGGQIGDKYFQNFTHSIIPGTPFEISASDVPTPELPDTYLLEVEVGERIDSGLVTYACAVAEVATVSVSFETSKIFDI</sequence>
<evidence type="ECO:0008006" key="4">
    <source>
        <dbReference type="Google" id="ProtNLM"/>
    </source>
</evidence>
<organism evidence="2 3">
    <name type="scientific">Gigaspora rosea</name>
    <dbReference type="NCBI Taxonomy" id="44941"/>
    <lineage>
        <taxon>Eukaryota</taxon>
        <taxon>Fungi</taxon>
        <taxon>Fungi incertae sedis</taxon>
        <taxon>Mucoromycota</taxon>
        <taxon>Glomeromycotina</taxon>
        <taxon>Glomeromycetes</taxon>
        <taxon>Diversisporales</taxon>
        <taxon>Gigasporaceae</taxon>
        <taxon>Gigaspora</taxon>
    </lineage>
</organism>
<reference evidence="2 3" key="1">
    <citation type="submission" date="2018-06" db="EMBL/GenBank/DDBJ databases">
        <title>Comparative genomics reveals the genomic features of Rhizophagus irregularis, R. cerebriforme, R. diaphanum and Gigaspora rosea, and their symbiotic lifestyle signature.</title>
        <authorList>
            <person name="Morin E."/>
            <person name="San Clemente H."/>
            <person name="Chen E.C.H."/>
            <person name="De La Providencia I."/>
            <person name="Hainaut M."/>
            <person name="Kuo A."/>
            <person name="Kohler A."/>
            <person name="Murat C."/>
            <person name="Tang N."/>
            <person name="Roy S."/>
            <person name="Loubradou J."/>
            <person name="Henrissat B."/>
            <person name="Grigoriev I.V."/>
            <person name="Corradi N."/>
            <person name="Roux C."/>
            <person name="Martin F.M."/>
        </authorList>
    </citation>
    <scope>NUCLEOTIDE SEQUENCE [LARGE SCALE GENOMIC DNA]</scope>
    <source>
        <strain evidence="2 3">DAOM 194757</strain>
    </source>
</reference>
<keyword evidence="1" id="KW-0732">Signal</keyword>
<gene>
    <name evidence="2" type="ORF">C2G38_2049316</name>
</gene>
<accession>A0A397TZF0</accession>
<evidence type="ECO:0000256" key="1">
    <source>
        <dbReference type="SAM" id="SignalP"/>
    </source>
</evidence>
<name>A0A397TZF0_9GLOM</name>
<evidence type="ECO:0000313" key="3">
    <source>
        <dbReference type="Proteomes" id="UP000266673"/>
    </source>
</evidence>
<keyword evidence="3" id="KW-1185">Reference proteome</keyword>
<comment type="caution">
    <text evidence="2">The sequence shown here is derived from an EMBL/GenBank/DDBJ whole genome shotgun (WGS) entry which is preliminary data.</text>
</comment>
<evidence type="ECO:0000313" key="2">
    <source>
        <dbReference type="EMBL" id="RIB03382.1"/>
    </source>
</evidence>
<dbReference type="EMBL" id="QKWP01002427">
    <property type="protein sequence ID" value="RIB03382.1"/>
    <property type="molecule type" value="Genomic_DNA"/>
</dbReference>
<feature type="signal peptide" evidence="1">
    <location>
        <begin position="1"/>
        <end position="19"/>
    </location>
</feature>
<dbReference type="AlphaFoldDB" id="A0A397TZF0"/>
<protein>
    <recommendedName>
        <fullName evidence="4">MD-2-related lipid-recognition domain-containing protein</fullName>
    </recommendedName>
</protein>
<proteinExistence type="predicted"/>
<dbReference type="Proteomes" id="UP000266673">
    <property type="component" value="Unassembled WGS sequence"/>
</dbReference>